<organism evidence="1 2">
    <name type="scientific">Trichonephila clavata</name>
    <name type="common">Joro spider</name>
    <name type="synonym">Nephila clavata</name>
    <dbReference type="NCBI Taxonomy" id="2740835"/>
    <lineage>
        <taxon>Eukaryota</taxon>
        <taxon>Metazoa</taxon>
        <taxon>Ecdysozoa</taxon>
        <taxon>Arthropoda</taxon>
        <taxon>Chelicerata</taxon>
        <taxon>Arachnida</taxon>
        <taxon>Araneae</taxon>
        <taxon>Araneomorphae</taxon>
        <taxon>Entelegynae</taxon>
        <taxon>Araneoidea</taxon>
        <taxon>Nephilidae</taxon>
        <taxon>Trichonephila</taxon>
    </lineage>
</organism>
<keyword evidence="2" id="KW-1185">Reference proteome</keyword>
<name>A0A8X6H2E3_TRICU</name>
<reference evidence="1" key="1">
    <citation type="submission" date="2020-07" db="EMBL/GenBank/DDBJ databases">
        <title>Multicomponent nature underlies the extraordinary mechanical properties of spider dragline silk.</title>
        <authorList>
            <person name="Kono N."/>
            <person name="Nakamura H."/>
            <person name="Mori M."/>
            <person name="Yoshida Y."/>
            <person name="Ohtoshi R."/>
            <person name="Malay A.D."/>
            <person name="Moran D.A.P."/>
            <person name="Tomita M."/>
            <person name="Numata K."/>
            <person name="Arakawa K."/>
        </authorList>
    </citation>
    <scope>NUCLEOTIDE SEQUENCE</scope>
</reference>
<dbReference type="AlphaFoldDB" id="A0A8X6H2E3"/>
<accession>A0A8X6H2E3</accession>
<evidence type="ECO:0000313" key="2">
    <source>
        <dbReference type="Proteomes" id="UP000887116"/>
    </source>
</evidence>
<dbReference type="OrthoDB" id="6427599at2759"/>
<gene>
    <name evidence="1" type="primary">ZBED5</name>
    <name evidence="1" type="ORF">TNCT_264231</name>
</gene>
<evidence type="ECO:0000313" key="1">
    <source>
        <dbReference type="EMBL" id="GFQ94858.1"/>
    </source>
</evidence>
<sequence length="107" mass="12055">MEKSYEVSYRIALSGEAHVIGELVIKPCVQDNVSSELGERYSKQFESVSLSNNTVKRHINNITDDIEIELFHGCRGVTLMYLLDESADVAGLAILLVFVRYGFNKQK</sequence>
<protein>
    <submittedName>
        <fullName evidence="1">Zinc finger BED domain-containing protein 5</fullName>
    </submittedName>
</protein>
<dbReference type="PANTHER" id="PTHR45913:SF19">
    <property type="entry name" value="LOW QUALITY PROTEIN: ZINC FINGER BED DOMAIN-CONTAINING PROTEIN 5-LIKE"/>
    <property type="match status" value="1"/>
</dbReference>
<proteinExistence type="predicted"/>
<comment type="caution">
    <text evidence="1">The sequence shown here is derived from an EMBL/GenBank/DDBJ whole genome shotgun (WGS) entry which is preliminary data.</text>
</comment>
<dbReference type="PANTHER" id="PTHR45913">
    <property type="entry name" value="EPM2A-INTERACTING PROTEIN 1"/>
    <property type="match status" value="1"/>
</dbReference>
<dbReference type="Proteomes" id="UP000887116">
    <property type="component" value="Unassembled WGS sequence"/>
</dbReference>
<dbReference type="EMBL" id="BMAO01034223">
    <property type="protein sequence ID" value="GFQ94858.1"/>
    <property type="molecule type" value="Genomic_DNA"/>
</dbReference>